<dbReference type="Gene3D" id="2.20.200.10">
    <property type="entry name" value="Outer membrane efflux proteins (OEP)"/>
    <property type="match status" value="1"/>
</dbReference>
<dbReference type="PANTHER" id="PTHR30203">
    <property type="entry name" value="OUTER MEMBRANE CATION EFFLUX PROTEIN"/>
    <property type="match status" value="1"/>
</dbReference>
<keyword evidence="5" id="KW-1185">Reference proteome</keyword>
<keyword evidence="2" id="KW-0564">Palmitate</keyword>
<feature type="chain" id="PRO_5021041081" evidence="2">
    <location>
        <begin position="19"/>
        <end position="486"/>
    </location>
</feature>
<feature type="signal peptide" evidence="2">
    <location>
        <begin position="1"/>
        <end position="18"/>
    </location>
</feature>
<evidence type="ECO:0000256" key="2">
    <source>
        <dbReference type="RuleBase" id="RU362097"/>
    </source>
</evidence>
<evidence type="ECO:0000313" key="4">
    <source>
        <dbReference type="EMBL" id="TCO82653.1"/>
    </source>
</evidence>
<dbReference type="Pfam" id="PF02321">
    <property type="entry name" value="OEP"/>
    <property type="match status" value="2"/>
</dbReference>
<keyword evidence="2" id="KW-0732">Signal</keyword>
<keyword evidence="2" id="KW-0812">Transmembrane</keyword>
<keyword evidence="2" id="KW-1134">Transmembrane beta strand</keyword>
<reference evidence="4 5" key="1">
    <citation type="submission" date="2019-03" db="EMBL/GenBank/DDBJ databases">
        <title>Genomic Encyclopedia of Type Strains, Phase IV (KMG-IV): sequencing the most valuable type-strain genomes for metagenomic binning, comparative biology and taxonomic classification.</title>
        <authorList>
            <person name="Goeker M."/>
        </authorList>
    </citation>
    <scope>NUCLEOTIDE SEQUENCE [LARGE SCALE GENOMIC DNA]</scope>
    <source>
        <strain evidence="4 5">DSM 25287</strain>
    </source>
</reference>
<comment type="similarity">
    <text evidence="1 2">Belongs to the outer membrane factor (OMF) (TC 1.B.17) family.</text>
</comment>
<comment type="subcellular location">
    <subcellularLocation>
        <location evidence="2">Cell outer membrane</location>
        <topology evidence="2">Lipid-anchor</topology>
    </subcellularLocation>
</comment>
<dbReference type="GO" id="GO:0015562">
    <property type="term" value="F:efflux transmembrane transporter activity"/>
    <property type="evidence" value="ECO:0007669"/>
    <property type="project" value="InterPro"/>
</dbReference>
<keyword evidence="3" id="KW-0175">Coiled coil</keyword>
<evidence type="ECO:0000256" key="1">
    <source>
        <dbReference type="ARBA" id="ARBA00007613"/>
    </source>
</evidence>
<keyword evidence="2" id="KW-0472">Membrane</keyword>
<keyword evidence="2" id="KW-0449">Lipoprotein</keyword>
<protein>
    <submittedName>
        <fullName evidence="4">Multidrug efflux system outer membrane protein</fullName>
    </submittedName>
</protein>
<proteinExistence type="inferred from homology"/>
<dbReference type="GO" id="GO:0009279">
    <property type="term" value="C:cell outer membrane"/>
    <property type="evidence" value="ECO:0007669"/>
    <property type="project" value="UniProtKB-SubCell"/>
</dbReference>
<accession>A0A4V2SDA6</accession>
<dbReference type="Gene3D" id="1.20.1600.10">
    <property type="entry name" value="Outer membrane efflux proteins (OEP)"/>
    <property type="match status" value="1"/>
</dbReference>
<gene>
    <name evidence="4" type="ORF">EV699_10445</name>
</gene>
<dbReference type="InterPro" id="IPR010131">
    <property type="entry name" value="MdtP/NodT-like"/>
</dbReference>
<dbReference type="AlphaFoldDB" id="A0A4V2SDA6"/>
<feature type="coiled-coil region" evidence="3">
    <location>
        <begin position="219"/>
        <end position="246"/>
    </location>
</feature>
<dbReference type="EMBL" id="SLWY01000004">
    <property type="protein sequence ID" value="TCO82653.1"/>
    <property type="molecule type" value="Genomic_DNA"/>
</dbReference>
<comment type="caution">
    <text evidence="4">The sequence shown here is derived from an EMBL/GenBank/DDBJ whole genome shotgun (WGS) entry which is preliminary data.</text>
</comment>
<dbReference type="RefSeq" id="WP_132539112.1">
    <property type="nucleotide sequence ID" value="NZ_SLWY01000004.1"/>
</dbReference>
<dbReference type="NCBIfam" id="TIGR01845">
    <property type="entry name" value="outer_NodT"/>
    <property type="match status" value="1"/>
</dbReference>
<dbReference type="InterPro" id="IPR003423">
    <property type="entry name" value="OMP_efflux"/>
</dbReference>
<dbReference type="SUPFAM" id="SSF56954">
    <property type="entry name" value="Outer membrane efflux proteins (OEP)"/>
    <property type="match status" value="1"/>
</dbReference>
<sequence length="486" mass="52233">MHKRSVSLLVSGALAALASGCMLVGPDYERPPVQVPSDWRLPAGTAAELTNSPWWQQFGDPVLDRLITTALENNRDLKLAAARVEQFQGQLTATTGEQFPLLDAAGTAGRERLSADQRLPGESATVGVNGLAAGVSFELDLWGKLRRATESARAQLLSSEEARRTVVLTLVSGVATSYISLRDFDARLAIARNTLTSRAESLRIAKLRFQAGITSELDLRQAESEYESTQAVIPQLEQAIAQQENALSVLLGRDPGPIERGRALGDLRAPAIPAGLPSDLLERRPDIRDAEQQLIAANAQIGVARAAYFPTISLTGQVGTASTQLGELFTGPARVWQYALPISVPIFTFGRIEGSVAATEAVQRQALESYRKSIQTAFREVDDGLIAARKTREQGEAQRRQTEALARYLKLARLRYDNGYTSYLEVVDAERNLFNAQLSLAQTRGSELAALIGLYKAMGGGWVVDATASAPAAQGLAGQARPASAG</sequence>
<name>A0A4V2SDA6_9GAMM</name>
<organism evidence="4 5">
    <name type="scientific">Plasticicumulans lactativorans</name>
    <dbReference type="NCBI Taxonomy" id="1133106"/>
    <lineage>
        <taxon>Bacteria</taxon>
        <taxon>Pseudomonadati</taxon>
        <taxon>Pseudomonadota</taxon>
        <taxon>Gammaproteobacteria</taxon>
        <taxon>Candidatus Competibacteraceae</taxon>
        <taxon>Plasticicumulans</taxon>
    </lineage>
</organism>
<dbReference type="Proteomes" id="UP000295765">
    <property type="component" value="Unassembled WGS sequence"/>
</dbReference>
<dbReference type="PROSITE" id="PS51257">
    <property type="entry name" value="PROKAR_LIPOPROTEIN"/>
    <property type="match status" value="1"/>
</dbReference>
<evidence type="ECO:0000313" key="5">
    <source>
        <dbReference type="Proteomes" id="UP000295765"/>
    </source>
</evidence>
<evidence type="ECO:0000256" key="3">
    <source>
        <dbReference type="SAM" id="Coils"/>
    </source>
</evidence>
<dbReference type="OrthoDB" id="9770517at2"/>